<evidence type="ECO:0000313" key="2">
    <source>
        <dbReference type="Proteomes" id="UP000004995"/>
    </source>
</evidence>
<dbReference type="Gramene" id="KQL29205">
    <property type="protein sequence ID" value="KQL29205"/>
    <property type="gene ID" value="SETIT_020512mg"/>
</dbReference>
<dbReference type="EnsemblPlants" id="KQL29205">
    <property type="protein sequence ID" value="KQL29205"/>
    <property type="gene ID" value="SETIT_020512mg"/>
</dbReference>
<dbReference type="InParanoid" id="K3Z1U4"/>
<keyword evidence="2" id="KW-1185">Reference proteome</keyword>
<proteinExistence type="predicted"/>
<reference evidence="2" key="1">
    <citation type="journal article" date="2012" name="Nat. Biotechnol.">
        <title>Reference genome sequence of the model plant Setaria.</title>
        <authorList>
            <person name="Bennetzen J.L."/>
            <person name="Schmutz J."/>
            <person name="Wang H."/>
            <person name="Percifield R."/>
            <person name="Hawkins J."/>
            <person name="Pontaroli A.C."/>
            <person name="Estep M."/>
            <person name="Feng L."/>
            <person name="Vaughn J.N."/>
            <person name="Grimwood J."/>
            <person name="Jenkins J."/>
            <person name="Barry K."/>
            <person name="Lindquist E."/>
            <person name="Hellsten U."/>
            <person name="Deshpande S."/>
            <person name="Wang X."/>
            <person name="Wu X."/>
            <person name="Mitros T."/>
            <person name="Triplett J."/>
            <person name="Yang X."/>
            <person name="Ye C.Y."/>
            <person name="Mauro-Herrera M."/>
            <person name="Wang L."/>
            <person name="Li P."/>
            <person name="Sharma M."/>
            <person name="Sharma R."/>
            <person name="Ronald P.C."/>
            <person name="Panaud O."/>
            <person name="Kellogg E.A."/>
            <person name="Brutnell T.P."/>
            <person name="Doust A.N."/>
            <person name="Tuskan G.A."/>
            <person name="Rokhsar D."/>
            <person name="Devos K.M."/>
        </authorList>
    </citation>
    <scope>NUCLEOTIDE SEQUENCE [LARGE SCALE GENOMIC DNA]</scope>
    <source>
        <strain evidence="2">cv. Yugu1</strain>
    </source>
</reference>
<organism evidence="1 2">
    <name type="scientific">Setaria italica</name>
    <name type="common">Foxtail millet</name>
    <name type="synonym">Panicum italicum</name>
    <dbReference type="NCBI Taxonomy" id="4555"/>
    <lineage>
        <taxon>Eukaryota</taxon>
        <taxon>Viridiplantae</taxon>
        <taxon>Streptophyta</taxon>
        <taxon>Embryophyta</taxon>
        <taxon>Tracheophyta</taxon>
        <taxon>Spermatophyta</taxon>
        <taxon>Magnoliopsida</taxon>
        <taxon>Liliopsida</taxon>
        <taxon>Poales</taxon>
        <taxon>Poaceae</taxon>
        <taxon>PACMAD clade</taxon>
        <taxon>Panicoideae</taxon>
        <taxon>Panicodae</taxon>
        <taxon>Paniceae</taxon>
        <taxon>Cenchrinae</taxon>
        <taxon>Setaria</taxon>
    </lineage>
</organism>
<accession>K3Z1U4</accession>
<name>K3Z1U4_SETIT</name>
<dbReference type="AlphaFoldDB" id="K3Z1U4"/>
<dbReference type="Proteomes" id="UP000004995">
    <property type="component" value="Unassembled WGS sequence"/>
</dbReference>
<dbReference type="EMBL" id="AGNK02000185">
    <property type="status" value="NOT_ANNOTATED_CDS"/>
    <property type="molecule type" value="Genomic_DNA"/>
</dbReference>
<dbReference type="HOGENOM" id="CLU_3400066_0_0_1"/>
<protein>
    <submittedName>
        <fullName evidence="1">Uncharacterized protein</fullName>
    </submittedName>
</protein>
<evidence type="ECO:0000313" key="1">
    <source>
        <dbReference type="EnsemblPlants" id="KQL29205"/>
    </source>
</evidence>
<reference evidence="1" key="2">
    <citation type="submission" date="2018-08" db="UniProtKB">
        <authorList>
            <consortium name="EnsemblPlants"/>
        </authorList>
    </citation>
    <scope>IDENTIFICATION</scope>
    <source>
        <strain evidence="1">Yugu1</strain>
    </source>
</reference>
<sequence length="31" mass="3743">MRPEYFEACMLTELIRKNWSLLVPCWSLGQK</sequence>